<dbReference type="EMBL" id="CAJOBA010100781">
    <property type="protein sequence ID" value="CAF4519335.1"/>
    <property type="molecule type" value="Genomic_DNA"/>
</dbReference>
<evidence type="ECO:0000313" key="3">
    <source>
        <dbReference type="Proteomes" id="UP000682733"/>
    </source>
</evidence>
<dbReference type="Proteomes" id="UP000677228">
    <property type="component" value="Unassembled WGS sequence"/>
</dbReference>
<dbReference type="AlphaFoldDB" id="A0A8S2Y0Y4"/>
<dbReference type="EMBL" id="CAJNOK010070171">
    <property type="protein sequence ID" value="CAF1660999.1"/>
    <property type="molecule type" value="Genomic_DNA"/>
</dbReference>
<evidence type="ECO:0000313" key="1">
    <source>
        <dbReference type="EMBL" id="CAF1660999.1"/>
    </source>
</evidence>
<proteinExistence type="predicted"/>
<comment type="caution">
    <text evidence="2">The sequence shown here is derived from an EMBL/GenBank/DDBJ whole genome shotgun (WGS) entry which is preliminary data.</text>
</comment>
<sequence length="103" mass="11876">MCLCLKQHNGYYACSNCLQRGDVLQQGSSIVYYPYQEKEAATRTHDQFLEAAREARLQGGMMLGRILCIGYMHLCCSGHIADLLFTWFSRVDYERISHFIETV</sequence>
<feature type="non-terminal residue" evidence="2">
    <location>
        <position position="1"/>
    </location>
</feature>
<evidence type="ECO:0000313" key="2">
    <source>
        <dbReference type="EMBL" id="CAF4519335.1"/>
    </source>
</evidence>
<name>A0A8S2Y0Y4_9BILA</name>
<reference evidence="2" key="1">
    <citation type="submission" date="2021-02" db="EMBL/GenBank/DDBJ databases">
        <authorList>
            <person name="Nowell W R."/>
        </authorList>
    </citation>
    <scope>NUCLEOTIDE SEQUENCE</scope>
</reference>
<dbReference type="Proteomes" id="UP000682733">
    <property type="component" value="Unassembled WGS sequence"/>
</dbReference>
<gene>
    <name evidence="1" type="ORF">OVA965_LOCUS45285</name>
    <name evidence="2" type="ORF">TMI583_LOCUS48656</name>
</gene>
<protein>
    <submittedName>
        <fullName evidence="2">Uncharacterized protein</fullName>
    </submittedName>
</protein>
<organism evidence="2 3">
    <name type="scientific">Didymodactylos carnosus</name>
    <dbReference type="NCBI Taxonomy" id="1234261"/>
    <lineage>
        <taxon>Eukaryota</taxon>
        <taxon>Metazoa</taxon>
        <taxon>Spiralia</taxon>
        <taxon>Gnathifera</taxon>
        <taxon>Rotifera</taxon>
        <taxon>Eurotatoria</taxon>
        <taxon>Bdelloidea</taxon>
        <taxon>Philodinida</taxon>
        <taxon>Philodinidae</taxon>
        <taxon>Didymodactylos</taxon>
    </lineage>
</organism>
<accession>A0A8S2Y0Y4</accession>